<gene>
    <name evidence="1" type="ORF">MYCFIDRAFT_209261</name>
</gene>
<dbReference type="HOGENOM" id="CLU_2027752_0_0_1"/>
<evidence type="ECO:0000313" key="1">
    <source>
        <dbReference type="EMBL" id="EME78093.1"/>
    </source>
</evidence>
<evidence type="ECO:0000313" key="2">
    <source>
        <dbReference type="Proteomes" id="UP000016932"/>
    </source>
</evidence>
<name>M3ALR7_PSEFD</name>
<dbReference type="RefSeq" id="XP_007931789.1">
    <property type="nucleotide sequence ID" value="XM_007933598.1"/>
</dbReference>
<organism evidence="1 2">
    <name type="scientific">Pseudocercospora fijiensis (strain CIRAD86)</name>
    <name type="common">Black leaf streak disease fungus</name>
    <name type="synonym">Mycosphaerella fijiensis</name>
    <dbReference type="NCBI Taxonomy" id="383855"/>
    <lineage>
        <taxon>Eukaryota</taxon>
        <taxon>Fungi</taxon>
        <taxon>Dikarya</taxon>
        <taxon>Ascomycota</taxon>
        <taxon>Pezizomycotina</taxon>
        <taxon>Dothideomycetes</taxon>
        <taxon>Dothideomycetidae</taxon>
        <taxon>Mycosphaerellales</taxon>
        <taxon>Mycosphaerellaceae</taxon>
        <taxon>Pseudocercospora</taxon>
    </lineage>
</organism>
<dbReference type="AlphaFoldDB" id="M3ALR7"/>
<proteinExistence type="predicted"/>
<dbReference type="VEuPathDB" id="FungiDB:MYCFIDRAFT_209261"/>
<reference evidence="1 2" key="1">
    <citation type="journal article" date="2012" name="PLoS Pathog.">
        <title>Diverse lifestyles and strategies of plant pathogenesis encoded in the genomes of eighteen Dothideomycetes fungi.</title>
        <authorList>
            <person name="Ohm R.A."/>
            <person name="Feau N."/>
            <person name="Henrissat B."/>
            <person name="Schoch C.L."/>
            <person name="Horwitz B.A."/>
            <person name="Barry K.W."/>
            <person name="Condon B.J."/>
            <person name="Copeland A.C."/>
            <person name="Dhillon B."/>
            <person name="Glaser F."/>
            <person name="Hesse C.N."/>
            <person name="Kosti I."/>
            <person name="LaButti K."/>
            <person name="Lindquist E.A."/>
            <person name="Lucas S."/>
            <person name="Salamov A.A."/>
            <person name="Bradshaw R.E."/>
            <person name="Ciuffetti L."/>
            <person name="Hamelin R.C."/>
            <person name="Kema G.H.J."/>
            <person name="Lawrence C."/>
            <person name="Scott J.A."/>
            <person name="Spatafora J.W."/>
            <person name="Turgeon B.G."/>
            <person name="de Wit P.J.G.M."/>
            <person name="Zhong S."/>
            <person name="Goodwin S.B."/>
            <person name="Grigoriev I.V."/>
        </authorList>
    </citation>
    <scope>NUCLEOTIDE SEQUENCE [LARGE SCALE GENOMIC DNA]</scope>
    <source>
        <strain evidence="1 2">CIRAD86</strain>
    </source>
</reference>
<dbReference type="GeneID" id="19336763"/>
<dbReference type="Proteomes" id="UP000016932">
    <property type="component" value="Unassembled WGS sequence"/>
</dbReference>
<accession>M3ALR7</accession>
<dbReference type="KEGG" id="pfj:MYCFIDRAFT_209261"/>
<keyword evidence="2" id="KW-1185">Reference proteome</keyword>
<sequence>MERVRDFKTKRRCAMTDAFGAGYRASVASGWIFGSSVDGDAGLIGRQFGGLLSPQSQEITSSCDLAVSRSVSANTRNPFAVPGDSYCTVVGHDVPLRVALRRDSQLVLASSFSLSPPAEGPL</sequence>
<dbReference type="EMBL" id="KB446564">
    <property type="protein sequence ID" value="EME78093.1"/>
    <property type="molecule type" value="Genomic_DNA"/>
</dbReference>
<protein>
    <submittedName>
        <fullName evidence="1">Uncharacterized protein</fullName>
    </submittedName>
</protein>